<dbReference type="InterPro" id="IPR013424">
    <property type="entry name" value="Ice-binding_C"/>
</dbReference>
<gene>
    <name evidence="2" type="ORF">ACCAA_50001</name>
</gene>
<sequence>MFSLRLGKPVKVVLAAFATLALTAGSASARVVNFIELANEAGIRMTADNGADVTKLGSEVFYLSSPFVPSGYPVDATVNQIGTSTSGFEALINILESPGGPLSDQVWLHHINSVFTVIDFISDPAQFVTSVAPFATVVETGSLQNVLNYTNDQGGNVSIYVQSDIPEPATALLFPIALAGLLANSRRQMKKAASV</sequence>
<evidence type="ECO:0000313" key="2">
    <source>
        <dbReference type="EMBL" id="SBT07727.1"/>
    </source>
</evidence>
<dbReference type="EMBL" id="FLQX01000127">
    <property type="protein sequence ID" value="SBT07727.1"/>
    <property type="molecule type" value="Genomic_DNA"/>
</dbReference>
<dbReference type="RefSeq" id="WP_186407847.1">
    <property type="nucleotide sequence ID" value="NZ_FLQX01000127.1"/>
</dbReference>
<evidence type="ECO:0000256" key="1">
    <source>
        <dbReference type="SAM" id="SignalP"/>
    </source>
</evidence>
<dbReference type="NCBIfam" id="TIGR02595">
    <property type="entry name" value="PEP_CTERM"/>
    <property type="match status" value="1"/>
</dbReference>
<protein>
    <recommendedName>
        <fullName evidence="4">PEP-CTERM protein-sorting domain-containing protein</fullName>
    </recommendedName>
</protein>
<keyword evidence="3" id="KW-1185">Reference proteome</keyword>
<name>A0A1A8XT86_9PROT</name>
<feature type="signal peptide" evidence="1">
    <location>
        <begin position="1"/>
        <end position="29"/>
    </location>
</feature>
<reference evidence="2 3" key="1">
    <citation type="submission" date="2016-06" db="EMBL/GenBank/DDBJ databases">
        <authorList>
            <person name="Kjaerup R.B."/>
            <person name="Dalgaard T.S."/>
            <person name="Juul-Madsen H.R."/>
        </authorList>
    </citation>
    <scope>NUCLEOTIDE SEQUENCE [LARGE SCALE GENOMIC DNA]</scope>
    <source>
        <strain evidence="2">3</strain>
    </source>
</reference>
<dbReference type="AlphaFoldDB" id="A0A1A8XT86"/>
<keyword evidence="1" id="KW-0732">Signal</keyword>
<evidence type="ECO:0008006" key="4">
    <source>
        <dbReference type="Google" id="ProtNLM"/>
    </source>
</evidence>
<dbReference type="Proteomes" id="UP000199169">
    <property type="component" value="Unassembled WGS sequence"/>
</dbReference>
<organism evidence="2 3">
    <name type="scientific">Candidatus Accumulibacter aalborgensis</name>
    <dbReference type="NCBI Taxonomy" id="1860102"/>
    <lineage>
        <taxon>Bacteria</taxon>
        <taxon>Pseudomonadati</taxon>
        <taxon>Pseudomonadota</taxon>
        <taxon>Betaproteobacteria</taxon>
        <taxon>Candidatus Accumulibacter</taxon>
    </lineage>
</organism>
<dbReference type="STRING" id="1860102.ACCAA_50001"/>
<accession>A0A1A8XT86</accession>
<proteinExistence type="predicted"/>
<feature type="chain" id="PRO_5008381703" description="PEP-CTERM protein-sorting domain-containing protein" evidence="1">
    <location>
        <begin position="30"/>
        <end position="195"/>
    </location>
</feature>
<evidence type="ECO:0000313" key="3">
    <source>
        <dbReference type="Proteomes" id="UP000199169"/>
    </source>
</evidence>